<dbReference type="InterPro" id="IPR000641">
    <property type="entry name" value="CbxX/CfxQ"/>
</dbReference>
<dbReference type="InterPro" id="IPR041627">
    <property type="entry name" value="AAA_lid_6"/>
</dbReference>
<dbReference type="CDD" id="cd00009">
    <property type="entry name" value="AAA"/>
    <property type="match status" value="1"/>
</dbReference>
<dbReference type="InterPro" id="IPR050773">
    <property type="entry name" value="CbxX/CfxQ_RuBisCO_ESX"/>
</dbReference>
<dbReference type="InterPro" id="IPR003959">
    <property type="entry name" value="ATPase_AAA_core"/>
</dbReference>
<dbReference type="PANTHER" id="PTHR43392:SF2">
    <property type="entry name" value="AAA-TYPE ATPASE FAMILY PROTEIN _ ANKYRIN REPEAT FAMILY PROTEIN"/>
    <property type="match status" value="1"/>
</dbReference>
<dbReference type="Proteomes" id="UP000598227">
    <property type="component" value="Unassembled WGS sequence"/>
</dbReference>
<proteinExistence type="inferred from homology"/>
<dbReference type="NCBIfam" id="TIGR02880">
    <property type="entry name" value="cbbX_cfxQ"/>
    <property type="match status" value="1"/>
</dbReference>
<accession>A0ABR9GV25</accession>
<comment type="caution">
    <text evidence="5">The sequence shown here is derived from an EMBL/GenBank/DDBJ whole genome shotgun (WGS) entry which is preliminary data.</text>
</comment>
<comment type="similarity">
    <text evidence="1">Belongs to the CbxX/CfxQ family.</text>
</comment>
<dbReference type="InterPro" id="IPR003593">
    <property type="entry name" value="AAA+_ATPase"/>
</dbReference>
<sequence>MDTIVLSDDAVVDLQAEFEASNMDEVMTKLDRELVGLKPVKTRIREIAALLLVDRLRKKFGISTGTPTLHMNFTGNPGTGKTTVALRMAEILHRLGYVREGHLVSVTRDDLVGQYVGHTAPKTREIIKKAMGGVLFIDEAYYLYKPENERDYGQESIEILLQCMESHRDDLVVILAGYKDKMDRFFLSNPGMRSRIAHHIDFPDYRPDELQDIAMLMLAEQNYRFSDGAAQALKEYIPLRMTLPHFSNARSMRNALDRARLRQANRLFLERDRPLTRLDLITIEEPDIRGSRIFVEGRLEGEPEFAPAG</sequence>
<keyword evidence="2" id="KW-0547">Nucleotide-binding</keyword>
<dbReference type="Gene3D" id="1.10.8.60">
    <property type="match status" value="1"/>
</dbReference>
<evidence type="ECO:0000256" key="3">
    <source>
        <dbReference type="ARBA" id="ARBA00022840"/>
    </source>
</evidence>
<evidence type="ECO:0000259" key="4">
    <source>
        <dbReference type="SMART" id="SM00382"/>
    </source>
</evidence>
<gene>
    <name evidence="5" type="primary">cbbX</name>
    <name evidence="5" type="ORF">IHE39_24920</name>
</gene>
<dbReference type="Pfam" id="PF17866">
    <property type="entry name" value="AAA_lid_6"/>
    <property type="match status" value="1"/>
</dbReference>
<dbReference type="PRINTS" id="PR00820">
    <property type="entry name" value="CBXXCFQX"/>
</dbReference>
<organism evidence="5 6">
    <name type="scientific">Aminobacter carboxidus</name>
    <dbReference type="NCBI Taxonomy" id="376165"/>
    <lineage>
        <taxon>Bacteria</taxon>
        <taxon>Pseudomonadati</taxon>
        <taxon>Pseudomonadota</taxon>
        <taxon>Alphaproteobacteria</taxon>
        <taxon>Hyphomicrobiales</taxon>
        <taxon>Phyllobacteriaceae</taxon>
        <taxon>Aminobacter</taxon>
    </lineage>
</organism>
<dbReference type="Gene3D" id="3.40.50.300">
    <property type="entry name" value="P-loop containing nucleotide triphosphate hydrolases"/>
    <property type="match status" value="1"/>
</dbReference>
<dbReference type="SUPFAM" id="SSF52540">
    <property type="entry name" value="P-loop containing nucleoside triphosphate hydrolases"/>
    <property type="match status" value="1"/>
</dbReference>
<evidence type="ECO:0000256" key="1">
    <source>
        <dbReference type="ARBA" id="ARBA00010378"/>
    </source>
</evidence>
<dbReference type="EMBL" id="JACZEP010000011">
    <property type="protein sequence ID" value="MBE1207537.1"/>
    <property type="molecule type" value="Genomic_DNA"/>
</dbReference>
<evidence type="ECO:0000313" key="6">
    <source>
        <dbReference type="Proteomes" id="UP000598227"/>
    </source>
</evidence>
<dbReference type="Pfam" id="PF00004">
    <property type="entry name" value="AAA"/>
    <property type="match status" value="1"/>
</dbReference>
<dbReference type="SMART" id="SM00382">
    <property type="entry name" value="AAA"/>
    <property type="match status" value="1"/>
</dbReference>
<dbReference type="InterPro" id="IPR027417">
    <property type="entry name" value="P-loop_NTPase"/>
</dbReference>
<feature type="domain" description="AAA+ ATPase" evidence="4">
    <location>
        <begin position="67"/>
        <end position="206"/>
    </location>
</feature>
<keyword evidence="3" id="KW-0067">ATP-binding</keyword>
<evidence type="ECO:0000313" key="5">
    <source>
        <dbReference type="EMBL" id="MBE1207537.1"/>
    </source>
</evidence>
<dbReference type="PANTHER" id="PTHR43392">
    <property type="entry name" value="AAA-TYPE ATPASE FAMILY PROTEIN / ANKYRIN REPEAT FAMILY PROTEIN"/>
    <property type="match status" value="1"/>
</dbReference>
<reference evidence="5 6" key="1">
    <citation type="submission" date="2020-09" db="EMBL/GenBank/DDBJ databases">
        <title>Draft Genome Sequence of Aminobacter carboxidus type strain DSM 1086, a soil Gram-negative carboxydobacterium.</title>
        <authorList>
            <person name="Turrini P."/>
            <person name="Tescari M."/>
            <person name="Artuso I."/>
            <person name="Lugli G.A."/>
            <person name="Frangipani E."/>
            <person name="Ventura M."/>
            <person name="Visca P."/>
        </authorList>
    </citation>
    <scope>NUCLEOTIDE SEQUENCE [LARGE SCALE GENOMIC DNA]</scope>
    <source>
        <strain evidence="5 6">DSM 1086</strain>
    </source>
</reference>
<evidence type="ECO:0000256" key="2">
    <source>
        <dbReference type="ARBA" id="ARBA00022741"/>
    </source>
</evidence>
<dbReference type="InterPro" id="IPR000470">
    <property type="entry name" value="CbxX/CfqX_mono"/>
</dbReference>
<keyword evidence="6" id="KW-1185">Reference proteome</keyword>
<dbReference type="RefSeq" id="WP_192568360.1">
    <property type="nucleotide sequence ID" value="NZ_JACZEP010000011.1"/>
</dbReference>
<dbReference type="PRINTS" id="PR00819">
    <property type="entry name" value="CBXCFQXSUPER"/>
</dbReference>
<protein>
    <submittedName>
        <fullName evidence="5">CbbX protein</fullName>
    </submittedName>
</protein>
<name>A0ABR9GV25_9HYPH</name>